<organism evidence="17 18">
    <name type="scientific">Paraphoma chrysanthemicola</name>
    <dbReference type="NCBI Taxonomy" id="798071"/>
    <lineage>
        <taxon>Eukaryota</taxon>
        <taxon>Fungi</taxon>
        <taxon>Dikarya</taxon>
        <taxon>Ascomycota</taxon>
        <taxon>Pezizomycotina</taxon>
        <taxon>Dothideomycetes</taxon>
        <taxon>Pleosporomycetidae</taxon>
        <taxon>Pleosporales</taxon>
        <taxon>Pleosporineae</taxon>
        <taxon>Phaeosphaeriaceae</taxon>
        <taxon>Paraphoma</taxon>
    </lineage>
</organism>
<proteinExistence type="inferred from homology"/>
<comment type="similarity">
    <text evidence="13">Belongs to the SAT4 family.</text>
</comment>
<keyword evidence="12" id="KW-0449">Lipoprotein</keyword>
<evidence type="ECO:0000256" key="11">
    <source>
        <dbReference type="ARBA" id="ARBA00023157"/>
    </source>
</evidence>
<evidence type="ECO:0000256" key="10">
    <source>
        <dbReference type="ARBA" id="ARBA00023136"/>
    </source>
</evidence>
<feature type="region of interest" description="Disordered" evidence="14">
    <location>
        <begin position="397"/>
        <end position="427"/>
    </location>
</feature>
<comment type="caution">
    <text evidence="17">The sequence shown here is derived from an EMBL/GenBank/DDBJ whole genome shotgun (WGS) entry which is preliminary data.</text>
</comment>
<evidence type="ECO:0000256" key="15">
    <source>
        <dbReference type="SAM" id="Phobius"/>
    </source>
</evidence>
<dbReference type="SMART" id="SM00747">
    <property type="entry name" value="CFEM"/>
    <property type="match status" value="1"/>
</dbReference>
<accession>A0A8K0RF40</accession>
<evidence type="ECO:0000256" key="1">
    <source>
        <dbReference type="ARBA" id="ARBA00004141"/>
    </source>
</evidence>
<evidence type="ECO:0000256" key="9">
    <source>
        <dbReference type="ARBA" id="ARBA00022989"/>
    </source>
</evidence>
<comment type="subcellular location">
    <subcellularLocation>
        <location evidence="2">Membrane</location>
        <topology evidence="2">Lipid-anchor</topology>
        <topology evidence="2">GPI-anchor</topology>
    </subcellularLocation>
    <subcellularLocation>
        <location evidence="1">Membrane</location>
        <topology evidence="1">Multi-pass membrane protein</topology>
    </subcellularLocation>
    <subcellularLocation>
        <location evidence="3">Secreted</location>
    </subcellularLocation>
</comment>
<dbReference type="InterPro" id="IPR008427">
    <property type="entry name" value="Extracellular_membr_CFEM_dom"/>
</dbReference>
<keyword evidence="11" id="KW-1015">Disulfide bond</keyword>
<keyword evidence="7 15" id="KW-0812">Transmembrane</keyword>
<evidence type="ECO:0000313" key="18">
    <source>
        <dbReference type="Proteomes" id="UP000813461"/>
    </source>
</evidence>
<keyword evidence="9 15" id="KW-1133">Transmembrane helix</keyword>
<comment type="similarity">
    <text evidence="4">Belongs to the RBT5 family.</text>
</comment>
<dbReference type="InterPro" id="IPR049326">
    <property type="entry name" value="Rhodopsin_dom_fungi"/>
</dbReference>
<feature type="transmembrane region" description="Helical" evidence="15">
    <location>
        <begin position="261"/>
        <end position="282"/>
    </location>
</feature>
<evidence type="ECO:0000256" key="6">
    <source>
        <dbReference type="ARBA" id="ARBA00022622"/>
    </source>
</evidence>
<keyword evidence="8" id="KW-0732">Signal</keyword>
<evidence type="ECO:0000256" key="13">
    <source>
        <dbReference type="ARBA" id="ARBA00038359"/>
    </source>
</evidence>
<keyword evidence="18" id="KW-1185">Reference proteome</keyword>
<dbReference type="EMBL" id="JAGMVJ010000004">
    <property type="protein sequence ID" value="KAH7091693.1"/>
    <property type="molecule type" value="Genomic_DNA"/>
</dbReference>
<dbReference type="GO" id="GO:0098552">
    <property type="term" value="C:side of membrane"/>
    <property type="evidence" value="ECO:0007669"/>
    <property type="project" value="UniProtKB-KW"/>
</dbReference>
<evidence type="ECO:0000259" key="16">
    <source>
        <dbReference type="SMART" id="SM00747"/>
    </source>
</evidence>
<evidence type="ECO:0000256" key="8">
    <source>
        <dbReference type="ARBA" id="ARBA00022729"/>
    </source>
</evidence>
<feature type="transmembrane region" description="Helical" evidence="15">
    <location>
        <begin position="135"/>
        <end position="156"/>
    </location>
</feature>
<keyword evidence="6" id="KW-0336">GPI-anchor</keyword>
<evidence type="ECO:0000256" key="4">
    <source>
        <dbReference type="ARBA" id="ARBA00010031"/>
    </source>
</evidence>
<dbReference type="PANTHER" id="PTHR33048:SF143">
    <property type="entry name" value="EXTRACELLULAR MEMBRANE PROTEIN CFEM DOMAIN-CONTAINING PROTEIN-RELATED"/>
    <property type="match status" value="1"/>
</dbReference>
<keyword evidence="6" id="KW-0325">Glycoprotein</keyword>
<evidence type="ECO:0000256" key="12">
    <source>
        <dbReference type="ARBA" id="ARBA00023288"/>
    </source>
</evidence>
<dbReference type="PANTHER" id="PTHR33048">
    <property type="entry name" value="PTH11-LIKE INTEGRAL MEMBRANE PROTEIN (AFU_ORTHOLOGUE AFUA_5G11245)"/>
    <property type="match status" value="1"/>
</dbReference>
<feature type="transmembrane region" description="Helical" evidence="15">
    <location>
        <begin position="294"/>
        <end position="314"/>
    </location>
</feature>
<feature type="transmembrane region" description="Helical" evidence="15">
    <location>
        <begin position="184"/>
        <end position="206"/>
    </location>
</feature>
<protein>
    <recommendedName>
        <fullName evidence="16">CFEM domain-containing protein</fullName>
    </recommendedName>
</protein>
<evidence type="ECO:0000256" key="14">
    <source>
        <dbReference type="SAM" id="MobiDB-lite"/>
    </source>
</evidence>
<evidence type="ECO:0000256" key="7">
    <source>
        <dbReference type="ARBA" id="ARBA00022692"/>
    </source>
</evidence>
<evidence type="ECO:0000256" key="3">
    <source>
        <dbReference type="ARBA" id="ARBA00004613"/>
    </source>
</evidence>
<reference evidence="17" key="1">
    <citation type="journal article" date="2021" name="Nat. Commun.">
        <title>Genetic determinants of endophytism in the Arabidopsis root mycobiome.</title>
        <authorList>
            <person name="Mesny F."/>
            <person name="Miyauchi S."/>
            <person name="Thiergart T."/>
            <person name="Pickel B."/>
            <person name="Atanasova L."/>
            <person name="Karlsson M."/>
            <person name="Huettel B."/>
            <person name="Barry K.W."/>
            <person name="Haridas S."/>
            <person name="Chen C."/>
            <person name="Bauer D."/>
            <person name="Andreopoulos W."/>
            <person name="Pangilinan J."/>
            <person name="LaButti K."/>
            <person name="Riley R."/>
            <person name="Lipzen A."/>
            <person name="Clum A."/>
            <person name="Drula E."/>
            <person name="Henrissat B."/>
            <person name="Kohler A."/>
            <person name="Grigoriev I.V."/>
            <person name="Martin F.M."/>
            <person name="Hacquard S."/>
        </authorList>
    </citation>
    <scope>NUCLEOTIDE SEQUENCE</scope>
    <source>
        <strain evidence="17">MPI-SDFR-AT-0120</strain>
    </source>
</reference>
<evidence type="ECO:0000256" key="5">
    <source>
        <dbReference type="ARBA" id="ARBA00022525"/>
    </source>
</evidence>
<dbReference type="Proteomes" id="UP000813461">
    <property type="component" value="Unassembled WGS sequence"/>
</dbReference>
<evidence type="ECO:0000256" key="2">
    <source>
        <dbReference type="ARBA" id="ARBA00004589"/>
    </source>
</evidence>
<feature type="transmembrane region" description="Helical" evidence="15">
    <location>
        <begin position="334"/>
        <end position="357"/>
    </location>
</feature>
<evidence type="ECO:0000313" key="17">
    <source>
        <dbReference type="EMBL" id="KAH7091693.1"/>
    </source>
</evidence>
<feature type="transmembrane region" description="Helical" evidence="15">
    <location>
        <begin position="104"/>
        <end position="123"/>
    </location>
</feature>
<keyword evidence="10 15" id="KW-0472">Membrane</keyword>
<feature type="transmembrane region" description="Helical" evidence="15">
    <location>
        <begin position="218"/>
        <end position="241"/>
    </location>
</feature>
<dbReference type="Pfam" id="PF20684">
    <property type="entry name" value="Fung_rhodopsin"/>
    <property type="match status" value="1"/>
</dbReference>
<dbReference type="InterPro" id="IPR052337">
    <property type="entry name" value="SAT4-like"/>
</dbReference>
<sequence length="427" mass="47056">MRAYIFTPICYVYFVCHVPTLTAAFEIKNFPDCAVQCINTTLSINTHCASSQDTSCLCSDPTVRLTVAQCFSTTCTPKQVLTSLNATASTCGDPVRNKSHYARVFNIVFIVVTMCIVVARYAAQAAYGRFHLPSDVNMVFIVALNIALTWVCDHMYRTGLGRDIWTLPFHDITELIKSYWICELLYFTLTWLIRIAFVLFFFQIFVETRFRKILSAVIGVYILAMVSGILTVSFICTPVSYLWNSWDGEHKGHCLDHNAAVFAQAALSIVADIVTLALAISQVRNLQMSMKKKIGVMIMFSLGTLTTVVAAIRLKSLVKFATTPNPTWDYLSAGLWSIVEYQVGVICLCMPSIRLGLARLLPKAMGSSRKNGASSSHGSGQVFDGYGNGKSRAFTSSRVNPAKADDTESVVQLVDLDTKGPARGSTP</sequence>
<dbReference type="Pfam" id="PF05730">
    <property type="entry name" value="CFEM"/>
    <property type="match status" value="1"/>
</dbReference>
<gene>
    <name evidence="17" type="ORF">FB567DRAFT_465162</name>
</gene>
<keyword evidence="5" id="KW-0964">Secreted</keyword>
<dbReference type="GO" id="GO:0005576">
    <property type="term" value="C:extracellular region"/>
    <property type="evidence" value="ECO:0007669"/>
    <property type="project" value="UniProtKB-SubCell"/>
</dbReference>
<dbReference type="AlphaFoldDB" id="A0A8K0RF40"/>
<dbReference type="OrthoDB" id="2496787at2759"/>
<feature type="domain" description="CFEM" evidence="16">
    <location>
        <begin position="26"/>
        <end position="92"/>
    </location>
</feature>
<name>A0A8K0RF40_9PLEO</name>